<proteinExistence type="predicted"/>
<feature type="compositionally biased region" description="Basic residues" evidence="7">
    <location>
        <begin position="34"/>
        <end position="44"/>
    </location>
</feature>
<dbReference type="EMBL" id="CALNXK010000023">
    <property type="protein sequence ID" value="CAH3110714.1"/>
    <property type="molecule type" value="Genomic_DNA"/>
</dbReference>
<feature type="compositionally biased region" description="Basic and acidic residues" evidence="7">
    <location>
        <begin position="1"/>
        <end position="11"/>
    </location>
</feature>
<evidence type="ECO:0000256" key="4">
    <source>
        <dbReference type="ARBA" id="ARBA00023163"/>
    </source>
</evidence>
<comment type="caution">
    <text evidence="8">The sequence shown here is derived from an EMBL/GenBank/DDBJ whole genome shotgun (WGS) entry which is preliminary data.</text>
</comment>
<feature type="compositionally biased region" description="Low complexity" evidence="7">
    <location>
        <begin position="420"/>
        <end position="440"/>
    </location>
</feature>
<dbReference type="PANTHER" id="PTHR21964">
    <property type="entry name" value="BREAST CANCER METASTASIS-SUPPRESSOR 1"/>
    <property type="match status" value="1"/>
</dbReference>
<feature type="region of interest" description="Disordered" evidence="7">
    <location>
        <begin position="1"/>
        <end position="71"/>
    </location>
</feature>
<feature type="coiled-coil region" evidence="6">
    <location>
        <begin position="105"/>
        <end position="139"/>
    </location>
</feature>
<evidence type="ECO:0000256" key="7">
    <source>
        <dbReference type="SAM" id="MobiDB-lite"/>
    </source>
</evidence>
<evidence type="ECO:0000313" key="8">
    <source>
        <dbReference type="EMBL" id="CAH3110714.1"/>
    </source>
</evidence>
<dbReference type="InterPro" id="IPR013907">
    <property type="entry name" value="Sds3"/>
</dbReference>
<evidence type="ECO:0000256" key="3">
    <source>
        <dbReference type="ARBA" id="ARBA00023015"/>
    </source>
</evidence>
<feature type="region of interest" description="Disordered" evidence="7">
    <location>
        <begin position="304"/>
        <end position="329"/>
    </location>
</feature>
<keyword evidence="3" id="KW-0805">Transcription regulation</keyword>
<feature type="compositionally biased region" description="Polar residues" evidence="7">
    <location>
        <begin position="314"/>
        <end position="329"/>
    </location>
</feature>
<keyword evidence="4" id="KW-0804">Transcription</keyword>
<evidence type="ECO:0000313" key="9">
    <source>
        <dbReference type="Proteomes" id="UP001159405"/>
    </source>
</evidence>
<feature type="region of interest" description="Disordered" evidence="7">
    <location>
        <begin position="417"/>
        <end position="440"/>
    </location>
</feature>
<comment type="subcellular location">
    <subcellularLocation>
        <location evidence="1">Nucleus</location>
    </subcellularLocation>
</comment>
<evidence type="ECO:0000256" key="6">
    <source>
        <dbReference type="SAM" id="Coils"/>
    </source>
</evidence>
<organism evidence="8 9">
    <name type="scientific">Porites lobata</name>
    <dbReference type="NCBI Taxonomy" id="104759"/>
    <lineage>
        <taxon>Eukaryota</taxon>
        <taxon>Metazoa</taxon>
        <taxon>Cnidaria</taxon>
        <taxon>Anthozoa</taxon>
        <taxon>Hexacorallia</taxon>
        <taxon>Scleractinia</taxon>
        <taxon>Fungiina</taxon>
        <taxon>Poritidae</taxon>
        <taxon>Porites</taxon>
    </lineage>
</organism>
<evidence type="ECO:0000256" key="2">
    <source>
        <dbReference type="ARBA" id="ARBA00022491"/>
    </source>
</evidence>
<protein>
    <recommendedName>
        <fullName evidence="10">Sin3 histone deacetylase corepressor complex component SDS3</fullName>
    </recommendedName>
</protein>
<evidence type="ECO:0000256" key="1">
    <source>
        <dbReference type="ARBA" id="ARBA00004123"/>
    </source>
</evidence>
<keyword evidence="9" id="KW-1185">Reference proteome</keyword>
<feature type="coiled-coil region" evidence="6">
    <location>
        <begin position="186"/>
        <end position="232"/>
    </location>
</feature>
<name>A0ABN8NLR8_9CNID</name>
<dbReference type="SMART" id="SM01401">
    <property type="entry name" value="Sds3"/>
    <property type="match status" value="1"/>
</dbReference>
<dbReference type="Proteomes" id="UP001159405">
    <property type="component" value="Unassembled WGS sequence"/>
</dbReference>
<sequence>MPKLKGVEGTKSHKKMGIAKRRRSSGTASVKGKSNLRNKRKKSGRSVSPRSDSSEDSVLSSQACAQRSSGRLKKMAAMFNREASFDDNRSDIYDDDEDRGFFQMNESDEDTEDASETDMAKLEEEFTEMKEQMYQEKLQDYKQQLQNLIGGKHPEYTKRMNKLDMLRSERLLIAEICRKYEMELIEKEYVREQKAAQQEYEQKKVELKETLLNELQEKKKVIESERISMELTGDSVEVKPAVTRKLRRRPNDPLPAPEKRRKTSHILFNYLKTRQRIINYMLDEEDIMEDLKALNKLVSLPGEISSSQSRSESKTGNNRIKSGNGSHSEISYPIEVRSEDGKLFYDKKWQVHILKKNKIIFLFHKGTGVVVETRENGRYSGVLHSIGQSEIWIKKTDNNKVRIYISSLIKGKFHLKKKSTSSNSNHHASSSPALSQTSNT</sequence>
<keyword evidence="6" id="KW-0175">Coiled coil</keyword>
<dbReference type="Gene3D" id="1.20.5.1500">
    <property type="match status" value="1"/>
</dbReference>
<evidence type="ECO:0008006" key="10">
    <source>
        <dbReference type="Google" id="ProtNLM"/>
    </source>
</evidence>
<dbReference type="Pfam" id="PF08598">
    <property type="entry name" value="Sds3"/>
    <property type="match status" value="1"/>
</dbReference>
<gene>
    <name evidence="8" type="ORF">PLOB_00019664</name>
</gene>
<keyword evidence="2" id="KW-0678">Repressor</keyword>
<accession>A0ABN8NLR8</accession>
<keyword evidence="5" id="KW-0539">Nucleus</keyword>
<feature type="compositionally biased region" description="Basic residues" evidence="7">
    <location>
        <begin position="12"/>
        <end position="24"/>
    </location>
</feature>
<reference evidence="8 9" key="1">
    <citation type="submission" date="2022-05" db="EMBL/GenBank/DDBJ databases">
        <authorList>
            <consortium name="Genoscope - CEA"/>
            <person name="William W."/>
        </authorList>
    </citation>
    <scope>NUCLEOTIDE SEQUENCE [LARGE SCALE GENOMIC DNA]</scope>
</reference>
<evidence type="ECO:0000256" key="5">
    <source>
        <dbReference type="ARBA" id="ARBA00023242"/>
    </source>
</evidence>
<feature type="compositionally biased region" description="Low complexity" evidence="7">
    <location>
        <begin position="45"/>
        <end position="61"/>
    </location>
</feature>